<name>A0AAV5URH4_9BILA</name>
<dbReference type="AlphaFoldDB" id="A0AAV5URH4"/>
<accession>A0AAV5URH4</accession>
<dbReference type="EMBL" id="BTSY01000001">
    <property type="protein sequence ID" value="GMT09288.1"/>
    <property type="molecule type" value="Genomic_DNA"/>
</dbReference>
<dbReference type="SUPFAM" id="SSF57362">
    <property type="entry name" value="BPTI-like"/>
    <property type="match status" value="1"/>
</dbReference>
<dbReference type="GO" id="GO:0005576">
    <property type="term" value="C:extracellular region"/>
    <property type="evidence" value="ECO:0007669"/>
    <property type="project" value="InterPro"/>
</dbReference>
<dbReference type="InterPro" id="IPR036645">
    <property type="entry name" value="Elafin-like_sf"/>
</dbReference>
<dbReference type="SUPFAM" id="SSF57256">
    <property type="entry name" value="Elafin-like"/>
    <property type="match status" value="1"/>
</dbReference>
<dbReference type="InterPro" id="IPR008197">
    <property type="entry name" value="WAP_dom"/>
</dbReference>
<dbReference type="Proteomes" id="UP001432322">
    <property type="component" value="Unassembled WGS sequence"/>
</dbReference>
<feature type="non-terminal residue" evidence="4">
    <location>
        <position position="1"/>
    </location>
</feature>
<dbReference type="Gene3D" id="4.10.75.10">
    <property type="entry name" value="Elafin-like"/>
    <property type="match status" value="1"/>
</dbReference>
<evidence type="ECO:0000256" key="2">
    <source>
        <dbReference type="ARBA" id="ARBA00038506"/>
    </source>
</evidence>
<dbReference type="Pfam" id="PF00014">
    <property type="entry name" value="Kunitz_BPTI"/>
    <property type="match status" value="1"/>
</dbReference>
<dbReference type="InterPro" id="IPR002223">
    <property type="entry name" value="Kunitz_BPTI"/>
</dbReference>
<dbReference type="PANTHER" id="PTHR46751:SF1">
    <property type="entry name" value="WAP FOUR-DISULFIDE CORE DOMAIN PROTEIN 6A"/>
    <property type="match status" value="1"/>
</dbReference>
<sequence>LALVSARGRSRLDLCKYFAVIGKLDEHPECVNVDGIEAFLPSTTTKKPRSAPATTAPVVVRVKTCSSAVALTQCASDSVTCPESGQVCTQSDGNKCCQVATMGIPVSTINSKQGNCPRPLGISVLQDNAIGCWMDASCPGIQKCCLEPNPVTNSATRICRDPVGVSSSSICTLPLAVGSCTAPTSRFYYDAATGKCSRFTFSGCGGNANNFQSLASCQATCGTVGVKGTPLCPADASVGLNCLFQHTDACNSDADCLGRENGGQPSCCMTTCGYKICYQY</sequence>
<evidence type="ECO:0000313" key="5">
    <source>
        <dbReference type="Proteomes" id="UP001432322"/>
    </source>
</evidence>
<gene>
    <name evidence="4" type="ORF">PFISCL1PPCAC_585</name>
</gene>
<reference evidence="4" key="1">
    <citation type="submission" date="2023-10" db="EMBL/GenBank/DDBJ databases">
        <title>Genome assembly of Pristionchus species.</title>
        <authorList>
            <person name="Yoshida K."/>
            <person name="Sommer R.J."/>
        </authorList>
    </citation>
    <scope>NUCLEOTIDE SEQUENCE</scope>
    <source>
        <strain evidence="4">RS5133</strain>
    </source>
</reference>
<keyword evidence="5" id="KW-1185">Reference proteome</keyword>
<comment type="similarity">
    <text evidence="2">Belongs to the venom Kunitz-type family. 03 (sub-Kunitz) subfamily.</text>
</comment>
<dbReference type="GO" id="GO:0004867">
    <property type="term" value="F:serine-type endopeptidase inhibitor activity"/>
    <property type="evidence" value="ECO:0007669"/>
    <property type="project" value="InterPro"/>
</dbReference>
<dbReference type="Pfam" id="PF00095">
    <property type="entry name" value="WAP"/>
    <property type="match status" value="1"/>
</dbReference>
<organism evidence="4 5">
    <name type="scientific">Pristionchus fissidentatus</name>
    <dbReference type="NCBI Taxonomy" id="1538716"/>
    <lineage>
        <taxon>Eukaryota</taxon>
        <taxon>Metazoa</taxon>
        <taxon>Ecdysozoa</taxon>
        <taxon>Nematoda</taxon>
        <taxon>Chromadorea</taxon>
        <taxon>Rhabditida</taxon>
        <taxon>Rhabditina</taxon>
        <taxon>Diplogasteromorpha</taxon>
        <taxon>Diplogasteroidea</taxon>
        <taxon>Neodiplogasteridae</taxon>
        <taxon>Pristionchus</taxon>
    </lineage>
</organism>
<dbReference type="Gene3D" id="4.10.410.10">
    <property type="entry name" value="Pancreatic trypsin inhibitor Kunitz domain"/>
    <property type="match status" value="1"/>
</dbReference>
<dbReference type="InterPro" id="IPR020901">
    <property type="entry name" value="Prtase_inh_Kunz-CS"/>
</dbReference>
<dbReference type="CDD" id="cd00109">
    <property type="entry name" value="Kunitz-type"/>
    <property type="match status" value="1"/>
</dbReference>
<dbReference type="InterPro" id="IPR051388">
    <property type="entry name" value="Serpin_venom_toxin"/>
</dbReference>
<evidence type="ECO:0000259" key="3">
    <source>
        <dbReference type="PROSITE" id="PS50279"/>
    </source>
</evidence>
<dbReference type="PROSITE" id="PS50279">
    <property type="entry name" value="BPTI_KUNITZ_2"/>
    <property type="match status" value="1"/>
</dbReference>
<protein>
    <recommendedName>
        <fullName evidence="3">BPTI/Kunitz inhibitor domain-containing protein</fullName>
    </recommendedName>
</protein>
<dbReference type="InterPro" id="IPR036880">
    <property type="entry name" value="Kunitz_BPTI_sf"/>
</dbReference>
<feature type="domain" description="BPTI/Kunitz inhibitor" evidence="3">
    <location>
        <begin position="171"/>
        <end position="221"/>
    </location>
</feature>
<comment type="caution">
    <text evidence="4">The sequence shown here is derived from an EMBL/GenBank/DDBJ whole genome shotgun (WGS) entry which is preliminary data.</text>
</comment>
<dbReference type="PRINTS" id="PR00759">
    <property type="entry name" value="BASICPTASE"/>
</dbReference>
<dbReference type="PANTHER" id="PTHR46751">
    <property type="entry name" value="EPPIN"/>
    <property type="match status" value="1"/>
</dbReference>
<dbReference type="SMART" id="SM00131">
    <property type="entry name" value="KU"/>
    <property type="match status" value="1"/>
</dbReference>
<evidence type="ECO:0000256" key="1">
    <source>
        <dbReference type="ARBA" id="ARBA00023157"/>
    </source>
</evidence>
<dbReference type="FunFam" id="4.10.410.10:FF:000047">
    <property type="entry name" value="Protein CBG06419"/>
    <property type="match status" value="1"/>
</dbReference>
<keyword evidence="1" id="KW-1015">Disulfide bond</keyword>
<proteinExistence type="inferred from homology"/>
<dbReference type="SMART" id="SM00217">
    <property type="entry name" value="WAP"/>
    <property type="match status" value="1"/>
</dbReference>
<dbReference type="PROSITE" id="PS00280">
    <property type="entry name" value="BPTI_KUNITZ_1"/>
    <property type="match status" value="1"/>
</dbReference>
<evidence type="ECO:0000313" key="4">
    <source>
        <dbReference type="EMBL" id="GMT09288.1"/>
    </source>
</evidence>